<sequence length="288" mass="30706">MTTLSALLQDYSIEATAKDAAASAILPPAMPRPAQVFVPYLHEESDEMRIAACTRIRDAGLEPVPHISARRVAGIAELDRLLGALRERAQVDSLFLIAGDIAHVDGPFEDSLSVIRSGLIERHGIRHVGIAGHPEGHPAVIENALWDAMVAKIDALGERGLDSQIVTQFSFDAGQVLRWLHGVRARGVAVPVRVGIPGPTSVRTLLRYAVRCGVSASASAVGKYGLSLGRLLGHAGPDAFLEDLEADLDPAVTGDVRLHIFPFGGFDKVSDWLIDQLAHEPASSSFAA</sequence>
<dbReference type="InterPro" id="IPR029041">
    <property type="entry name" value="FAD-linked_oxidoreductase-like"/>
</dbReference>
<evidence type="ECO:0000256" key="2">
    <source>
        <dbReference type="ARBA" id="ARBA00004777"/>
    </source>
</evidence>
<accession>A0ABT6N1W2</accession>
<dbReference type="Proteomes" id="UP001160625">
    <property type="component" value="Unassembled WGS sequence"/>
</dbReference>
<comment type="pathway">
    <text evidence="2 6">One-carbon metabolism; tetrahydrofolate interconversion.</text>
</comment>
<proteinExistence type="inferred from homology"/>
<dbReference type="RefSeq" id="WP_281045202.1">
    <property type="nucleotide sequence ID" value="NZ_JARYGZ010000001.1"/>
</dbReference>
<dbReference type="EMBL" id="JARYGZ010000001">
    <property type="protein sequence ID" value="MDH7639286.1"/>
    <property type="molecule type" value="Genomic_DNA"/>
</dbReference>
<keyword evidence="5 6" id="KW-0560">Oxidoreductase</keyword>
<dbReference type="Pfam" id="PF02219">
    <property type="entry name" value="MTHFR"/>
    <property type="match status" value="1"/>
</dbReference>
<evidence type="ECO:0000256" key="3">
    <source>
        <dbReference type="ARBA" id="ARBA00022630"/>
    </source>
</evidence>
<keyword evidence="8" id="KW-1185">Reference proteome</keyword>
<organism evidence="7 8">
    <name type="scientific">Sphingomonas oryzagri</name>
    <dbReference type="NCBI Taxonomy" id="3042314"/>
    <lineage>
        <taxon>Bacteria</taxon>
        <taxon>Pseudomonadati</taxon>
        <taxon>Pseudomonadota</taxon>
        <taxon>Alphaproteobacteria</taxon>
        <taxon>Sphingomonadales</taxon>
        <taxon>Sphingomonadaceae</taxon>
        <taxon>Sphingomonas</taxon>
    </lineage>
</organism>
<evidence type="ECO:0000256" key="1">
    <source>
        <dbReference type="ARBA" id="ARBA00001974"/>
    </source>
</evidence>
<comment type="caution">
    <text evidence="7">The sequence shown here is derived from an EMBL/GenBank/DDBJ whole genome shotgun (WGS) entry which is preliminary data.</text>
</comment>
<dbReference type="Gene3D" id="3.20.20.220">
    <property type="match status" value="1"/>
</dbReference>
<comment type="similarity">
    <text evidence="6">Belongs to the methylenetetrahydrofolate reductase family.</text>
</comment>
<evidence type="ECO:0000313" key="8">
    <source>
        <dbReference type="Proteomes" id="UP001160625"/>
    </source>
</evidence>
<comment type="cofactor">
    <cofactor evidence="1 6">
        <name>FAD</name>
        <dbReference type="ChEBI" id="CHEBI:57692"/>
    </cofactor>
</comment>
<reference evidence="7" key="1">
    <citation type="submission" date="2023-04" db="EMBL/GenBank/DDBJ databases">
        <title>Sphingomonas sp. MAHUQ-71 isolated from rice field.</title>
        <authorList>
            <person name="Huq M.A."/>
        </authorList>
    </citation>
    <scope>NUCLEOTIDE SEQUENCE</scope>
    <source>
        <strain evidence="7">MAHUQ-71</strain>
    </source>
</reference>
<dbReference type="InterPro" id="IPR003171">
    <property type="entry name" value="Mehydrof_redctse-like"/>
</dbReference>
<evidence type="ECO:0000256" key="4">
    <source>
        <dbReference type="ARBA" id="ARBA00022827"/>
    </source>
</evidence>
<keyword evidence="4 6" id="KW-0274">FAD</keyword>
<gene>
    <name evidence="7" type="ORF">QGN17_11145</name>
</gene>
<name>A0ABT6N1W2_9SPHN</name>
<protein>
    <recommendedName>
        <fullName evidence="6">Methylenetetrahydrofolate reductase</fullName>
    </recommendedName>
</protein>
<evidence type="ECO:0000256" key="6">
    <source>
        <dbReference type="RuleBase" id="RU003862"/>
    </source>
</evidence>
<evidence type="ECO:0000313" key="7">
    <source>
        <dbReference type="EMBL" id="MDH7639286.1"/>
    </source>
</evidence>
<dbReference type="SUPFAM" id="SSF51730">
    <property type="entry name" value="FAD-linked oxidoreductase"/>
    <property type="match status" value="1"/>
</dbReference>
<evidence type="ECO:0000256" key="5">
    <source>
        <dbReference type="ARBA" id="ARBA00023002"/>
    </source>
</evidence>
<dbReference type="GO" id="GO:0004489">
    <property type="term" value="F:methylenetetrahydrofolate reductase [NAD(P)H] activity"/>
    <property type="evidence" value="ECO:0007669"/>
    <property type="project" value="UniProtKB-EC"/>
</dbReference>
<keyword evidence="3 6" id="KW-0285">Flavoprotein</keyword>